<dbReference type="InterPro" id="IPR009100">
    <property type="entry name" value="AcylCoA_DH/oxidase_NM_dom_sf"/>
</dbReference>
<evidence type="ECO:0000256" key="5">
    <source>
        <dbReference type="ARBA" id="ARBA00023002"/>
    </source>
</evidence>
<dbReference type="Pfam" id="PF00441">
    <property type="entry name" value="Acyl-CoA_dh_1"/>
    <property type="match status" value="1"/>
</dbReference>
<evidence type="ECO:0000313" key="11">
    <source>
        <dbReference type="Proteomes" id="UP001336020"/>
    </source>
</evidence>
<comment type="caution">
    <text evidence="10">The sequence shown here is derived from an EMBL/GenBank/DDBJ whole genome shotgun (WGS) entry which is preliminary data.</text>
</comment>
<dbReference type="InterPro" id="IPR013786">
    <property type="entry name" value="AcylCoA_DH/ox_N"/>
</dbReference>
<evidence type="ECO:0000259" key="8">
    <source>
        <dbReference type="Pfam" id="PF02770"/>
    </source>
</evidence>
<dbReference type="InterPro" id="IPR052161">
    <property type="entry name" value="Mycobact_Acyl-CoA_DH"/>
</dbReference>
<dbReference type="RefSeq" id="WP_408016119.1">
    <property type="nucleotide sequence ID" value="NZ_JAUTXY010000007.1"/>
</dbReference>
<dbReference type="PANTHER" id="PTHR43292">
    <property type="entry name" value="ACYL-COA DEHYDROGENASE"/>
    <property type="match status" value="1"/>
</dbReference>
<proteinExistence type="inferred from homology"/>
<accession>A0ABU7LC69</accession>
<evidence type="ECO:0000256" key="1">
    <source>
        <dbReference type="ARBA" id="ARBA00001974"/>
    </source>
</evidence>
<keyword evidence="11" id="KW-1185">Reference proteome</keyword>
<dbReference type="InterPro" id="IPR036250">
    <property type="entry name" value="AcylCo_DH-like_C"/>
</dbReference>
<dbReference type="Gene3D" id="1.20.140.10">
    <property type="entry name" value="Butyryl-CoA Dehydrogenase, subunit A, domain 3"/>
    <property type="match status" value="1"/>
</dbReference>
<keyword evidence="4 6" id="KW-0274">FAD</keyword>
<feature type="domain" description="Acyl-CoA dehydrogenase/oxidase C-terminal" evidence="7">
    <location>
        <begin position="265"/>
        <end position="374"/>
    </location>
</feature>
<name>A0ABU7LC69_9NOCA</name>
<dbReference type="EMBL" id="JAUTXY010000007">
    <property type="protein sequence ID" value="MEE2059119.1"/>
    <property type="molecule type" value="Genomic_DNA"/>
</dbReference>
<dbReference type="SUPFAM" id="SSF47203">
    <property type="entry name" value="Acyl-CoA dehydrogenase C-terminal domain-like"/>
    <property type="match status" value="1"/>
</dbReference>
<evidence type="ECO:0000313" key="10">
    <source>
        <dbReference type="EMBL" id="MEE2059119.1"/>
    </source>
</evidence>
<comment type="cofactor">
    <cofactor evidence="1 6">
        <name>FAD</name>
        <dbReference type="ChEBI" id="CHEBI:57692"/>
    </cofactor>
</comment>
<sequence length="376" mass="40995">MYFPPTALSADELELRSEVRGFLAENSERSDDRWTDFGHRADIGFSRLLAERGWVGMAIPRQYGGHGRTAVERFVVVTELLAAGAPVSAHWVADRQSAPSIVKFGSEEQKQRLLPRIAHADCTFCIGMSEPDSGSDLASIRSSARKVAGGWQLNGTKVWTSGAHTADYAIVLCRTAPMTDNRHTGLSQLLVDLKSTGVQINPIISLDGSHHFNEVVFDDVFVADQDLLGEPGDGWRQVNSELAYERSGPDRWLSTYGLFRALLRERLVDESDATSNAIGRITARYRTVYNLSLSVAREIDRGGAPAAEAALVKDLGTVFEKQVAETIRDLTAGQPGDTSGTTRDLLPTTILTLPALTIRGGTTEILRSVAAKELTR</sequence>
<dbReference type="Pfam" id="PF02770">
    <property type="entry name" value="Acyl-CoA_dh_M"/>
    <property type="match status" value="1"/>
</dbReference>
<dbReference type="InterPro" id="IPR046373">
    <property type="entry name" value="Acyl-CoA_Oxase/DH_mid-dom_sf"/>
</dbReference>
<dbReference type="PANTHER" id="PTHR43292:SF4">
    <property type="entry name" value="ACYL-COA DEHYDROGENASE FADE34"/>
    <property type="match status" value="1"/>
</dbReference>
<organism evidence="10 11">
    <name type="scientific">Rhodococcus artemisiae</name>
    <dbReference type="NCBI Taxonomy" id="714159"/>
    <lineage>
        <taxon>Bacteria</taxon>
        <taxon>Bacillati</taxon>
        <taxon>Actinomycetota</taxon>
        <taxon>Actinomycetes</taxon>
        <taxon>Mycobacteriales</taxon>
        <taxon>Nocardiaceae</taxon>
        <taxon>Rhodococcus</taxon>
    </lineage>
</organism>
<feature type="domain" description="Acyl-CoA oxidase/dehydrogenase middle" evidence="8">
    <location>
        <begin position="125"/>
        <end position="220"/>
    </location>
</feature>
<reference evidence="10 11" key="1">
    <citation type="submission" date="2023-07" db="EMBL/GenBank/DDBJ databases">
        <authorList>
            <person name="Girao M."/>
            <person name="Carvalho M.F."/>
        </authorList>
    </citation>
    <scope>NUCLEOTIDE SEQUENCE [LARGE SCALE GENOMIC DNA]</scope>
    <source>
        <strain evidence="10 11">YIM65754</strain>
    </source>
</reference>
<dbReference type="PROSITE" id="PS00072">
    <property type="entry name" value="ACYL_COA_DH_1"/>
    <property type="match status" value="1"/>
</dbReference>
<evidence type="ECO:0000256" key="4">
    <source>
        <dbReference type="ARBA" id="ARBA00022827"/>
    </source>
</evidence>
<dbReference type="InterPro" id="IPR006089">
    <property type="entry name" value="Acyl-CoA_DH_CS"/>
</dbReference>
<dbReference type="SUPFAM" id="SSF56645">
    <property type="entry name" value="Acyl-CoA dehydrogenase NM domain-like"/>
    <property type="match status" value="1"/>
</dbReference>
<keyword evidence="3 6" id="KW-0285">Flavoprotein</keyword>
<dbReference type="InterPro" id="IPR006091">
    <property type="entry name" value="Acyl-CoA_Oxase/DH_mid-dom"/>
</dbReference>
<dbReference type="Proteomes" id="UP001336020">
    <property type="component" value="Unassembled WGS sequence"/>
</dbReference>
<dbReference type="Gene3D" id="1.10.540.10">
    <property type="entry name" value="Acyl-CoA dehydrogenase/oxidase, N-terminal domain"/>
    <property type="match status" value="1"/>
</dbReference>
<dbReference type="Gene3D" id="2.40.110.10">
    <property type="entry name" value="Butyryl-CoA Dehydrogenase, subunit A, domain 2"/>
    <property type="match status" value="1"/>
</dbReference>
<gene>
    <name evidence="10" type="ORF">Q7514_16485</name>
</gene>
<dbReference type="InterPro" id="IPR009075">
    <property type="entry name" value="AcylCo_DH/oxidase_C"/>
</dbReference>
<dbReference type="Pfam" id="PF02771">
    <property type="entry name" value="Acyl-CoA_dh_N"/>
    <property type="match status" value="1"/>
</dbReference>
<dbReference type="InterPro" id="IPR037069">
    <property type="entry name" value="AcylCoA_DH/ox_N_sf"/>
</dbReference>
<comment type="similarity">
    <text evidence="2 6">Belongs to the acyl-CoA dehydrogenase family.</text>
</comment>
<evidence type="ECO:0000256" key="6">
    <source>
        <dbReference type="RuleBase" id="RU362125"/>
    </source>
</evidence>
<keyword evidence="5 6" id="KW-0560">Oxidoreductase</keyword>
<feature type="domain" description="Acyl-CoA dehydrogenase/oxidase N-terminal" evidence="9">
    <location>
        <begin position="10"/>
        <end position="119"/>
    </location>
</feature>
<evidence type="ECO:0000259" key="9">
    <source>
        <dbReference type="Pfam" id="PF02771"/>
    </source>
</evidence>
<protein>
    <submittedName>
        <fullName evidence="10">Acyl-CoA dehydrogenase family protein</fullName>
    </submittedName>
</protein>
<evidence type="ECO:0000256" key="3">
    <source>
        <dbReference type="ARBA" id="ARBA00022630"/>
    </source>
</evidence>
<evidence type="ECO:0000256" key="2">
    <source>
        <dbReference type="ARBA" id="ARBA00009347"/>
    </source>
</evidence>
<evidence type="ECO:0000259" key="7">
    <source>
        <dbReference type="Pfam" id="PF00441"/>
    </source>
</evidence>